<reference evidence="1" key="1">
    <citation type="submission" date="2019-04" db="EMBL/GenBank/DDBJ databases">
        <title>Microbes associate with the intestines of laboratory mice.</title>
        <authorList>
            <person name="Navarre W."/>
            <person name="Wong E."/>
            <person name="Huang K."/>
            <person name="Tropini C."/>
            <person name="Ng K."/>
            <person name="Yu B."/>
        </authorList>
    </citation>
    <scope>NUCLEOTIDE SEQUENCE</scope>
    <source>
        <strain evidence="1">NM73_A23</strain>
    </source>
</reference>
<evidence type="ECO:0000313" key="1">
    <source>
        <dbReference type="EMBL" id="TGX79830.1"/>
    </source>
</evidence>
<accession>A0AC61QLR3</accession>
<keyword evidence="2" id="KW-1185">Reference proteome</keyword>
<comment type="caution">
    <text evidence="1">The sequence shown here is derived from an EMBL/GenBank/DDBJ whole genome shotgun (WGS) entry which is preliminary data.</text>
</comment>
<protein>
    <submittedName>
        <fullName evidence="1">TetR/AcrR family transcriptional regulator</fullName>
    </submittedName>
</protein>
<name>A0AC61QLR3_9BACT</name>
<gene>
    <name evidence="1" type="ORF">E5358_14440</name>
</gene>
<organism evidence="1 2">
    <name type="scientific">Palleniella muris</name>
    <dbReference type="NCBI Taxonomy" id="3038145"/>
    <lineage>
        <taxon>Bacteria</taxon>
        <taxon>Pseudomonadati</taxon>
        <taxon>Bacteroidota</taxon>
        <taxon>Bacteroidia</taxon>
        <taxon>Bacteroidales</taxon>
        <taxon>Prevotellaceae</taxon>
        <taxon>Palleniella</taxon>
    </lineage>
</organism>
<dbReference type="EMBL" id="SRZC01000036">
    <property type="protein sequence ID" value="TGX79830.1"/>
    <property type="molecule type" value="Genomic_DNA"/>
</dbReference>
<sequence length="211" mass="25110">MARKPASTHYRNELQNNILTEAYKLFMKYGIRAVKMDEIAHNLGISKRTLYEIYSNKEDVVLESLKLHVETSKRHLYARISNTDDSMDILTEFFKIRFNEIKETNPCFFDDIRMYPRVLEFFEQNRNEHKAQTYEFFRKGQEQGYFMGGLTFDIITDISDTITDVFFTKYVKKPYPLKDILQVMMIFCVRSICTIKGIERLDKTLLSENQQ</sequence>
<dbReference type="Proteomes" id="UP000308886">
    <property type="component" value="Unassembled WGS sequence"/>
</dbReference>
<evidence type="ECO:0000313" key="2">
    <source>
        <dbReference type="Proteomes" id="UP000308886"/>
    </source>
</evidence>
<proteinExistence type="predicted"/>